<dbReference type="GO" id="GO:0017056">
    <property type="term" value="F:structural constituent of nuclear pore"/>
    <property type="evidence" value="ECO:0007669"/>
    <property type="project" value="TreeGrafter"/>
</dbReference>
<evidence type="ECO:0000256" key="6">
    <source>
        <dbReference type="ARBA" id="ARBA00023010"/>
    </source>
</evidence>
<dbReference type="Pfam" id="PF07575">
    <property type="entry name" value="Nucleopor_Nup85"/>
    <property type="match status" value="1"/>
</dbReference>
<feature type="compositionally biased region" description="Basic and acidic residues" evidence="10">
    <location>
        <begin position="34"/>
        <end position="52"/>
    </location>
</feature>
<proteinExistence type="inferred from homology"/>
<dbReference type="OrthoDB" id="17644at2759"/>
<evidence type="ECO:0000256" key="4">
    <source>
        <dbReference type="ARBA" id="ARBA00022816"/>
    </source>
</evidence>
<dbReference type="GO" id="GO:0006406">
    <property type="term" value="P:mRNA export from nucleus"/>
    <property type="evidence" value="ECO:0007669"/>
    <property type="project" value="TreeGrafter"/>
</dbReference>
<dbReference type="PANTHER" id="PTHR13373">
    <property type="entry name" value="FROUNT PROTEIN-RELATED"/>
    <property type="match status" value="1"/>
</dbReference>
<evidence type="ECO:0000256" key="9">
    <source>
        <dbReference type="RuleBase" id="RU365073"/>
    </source>
</evidence>
<evidence type="ECO:0000256" key="1">
    <source>
        <dbReference type="ARBA" id="ARBA00004567"/>
    </source>
</evidence>
<evidence type="ECO:0000256" key="3">
    <source>
        <dbReference type="ARBA" id="ARBA00022448"/>
    </source>
</evidence>
<evidence type="ECO:0000256" key="7">
    <source>
        <dbReference type="ARBA" id="ARBA00023132"/>
    </source>
</evidence>
<evidence type="ECO:0000313" key="12">
    <source>
        <dbReference type="Proteomes" id="UP000239649"/>
    </source>
</evidence>
<evidence type="ECO:0000313" key="11">
    <source>
        <dbReference type="EMBL" id="PSC67431.1"/>
    </source>
</evidence>
<feature type="region of interest" description="Disordered" evidence="10">
    <location>
        <begin position="203"/>
        <end position="235"/>
    </location>
</feature>
<comment type="similarity">
    <text evidence="2 9">Belongs to the nucleoporin Nup85 family.</text>
</comment>
<comment type="subunit">
    <text evidence="9">Component of the nuclear pore complex (NPC).</text>
</comment>
<dbReference type="STRING" id="554055.A0A2P6V021"/>
<comment type="caution">
    <text evidence="11">The sequence shown here is derived from an EMBL/GenBank/DDBJ whole genome shotgun (WGS) entry which is preliminary data.</text>
</comment>
<dbReference type="GO" id="GO:0006606">
    <property type="term" value="P:protein import into nucleus"/>
    <property type="evidence" value="ECO:0007669"/>
    <property type="project" value="TreeGrafter"/>
</dbReference>
<dbReference type="GO" id="GO:0045893">
    <property type="term" value="P:positive regulation of DNA-templated transcription"/>
    <property type="evidence" value="ECO:0007669"/>
    <property type="project" value="TreeGrafter"/>
</dbReference>
<keyword evidence="4 9" id="KW-0509">mRNA transport</keyword>
<name>A0A2P6V021_9CHLO</name>
<dbReference type="InterPro" id="IPR011502">
    <property type="entry name" value="Nucleoporin_Nup85"/>
</dbReference>
<keyword evidence="3 9" id="KW-0813">Transport</keyword>
<dbReference type="AlphaFoldDB" id="A0A2P6V021"/>
<keyword evidence="5 9" id="KW-0653">Protein transport</keyword>
<keyword evidence="7 9" id="KW-0906">Nuclear pore complex</keyword>
<evidence type="ECO:0000256" key="5">
    <source>
        <dbReference type="ARBA" id="ARBA00022927"/>
    </source>
</evidence>
<reference evidence="11 12" key="1">
    <citation type="journal article" date="2018" name="Plant J.">
        <title>Genome sequences of Chlorella sorokiniana UTEX 1602 and Micractinium conductrix SAG 241.80: implications to maltose excretion by a green alga.</title>
        <authorList>
            <person name="Arriola M.B."/>
            <person name="Velmurugan N."/>
            <person name="Zhang Y."/>
            <person name="Plunkett M.H."/>
            <person name="Hondzo H."/>
            <person name="Barney B.M."/>
        </authorList>
    </citation>
    <scope>NUCLEOTIDE SEQUENCE [LARGE SCALE GENOMIC DNA]</scope>
    <source>
        <strain evidence="11 12">SAG 241.80</strain>
    </source>
</reference>
<comment type="function">
    <text evidence="9">Functions as a component of the nuclear pore complex (NPC).</text>
</comment>
<gene>
    <name evidence="11" type="ORF">C2E20_8900</name>
</gene>
<dbReference type="GO" id="GO:0031965">
    <property type="term" value="C:nuclear membrane"/>
    <property type="evidence" value="ECO:0007669"/>
    <property type="project" value="UniProtKB-UniRule"/>
</dbReference>
<feature type="compositionally biased region" description="Low complexity" evidence="10">
    <location>
        <begin position="203"/>
        <end position="225"/>
    </location>
</feature>
<dbReference type="Proteomes" id="UP000239649">
    <property type="component" value="Unassembled WGS sequence"/>
</dbReference>
<accession>A0A2P6V021</accession>
<feature type="region of interest" description="Disordered" evidence="10">
    <location>
        <begin position="34"/>
        <end position="59"/>
    </location>
</feature>
<protein>
    <recommendedName>
        <fullName evidence="9">Nuclear pore complex protein Nup85</fullName>
    </recommendedName>
</protein>
<keyword evidence="12" id="KW-1185">Reference proteome</keyword>
<evidence type="ECO:0000256" key="8">
    <source>
        <dbReference type="ARBA" id="ARBA00023242"/>
    </source>
</evidence>
<dbReference type="PANTHER" id="PTHR13373:SF21">
    <property type="entry name" value="NUCLEAR PORE COMPLEX PROTEIN NUP85"/>
    <property type="match status" value="1"/>
</dbReference>
<comment type="subcellular location">
    <subcellularLocation>
        <location evidence="1 9">Nucleus</location>
        <location evidence="1 9">Nuclear pore complex</location>
    </subcellularLocation>
</comment>
<evidence type="ECO:0000256" key="10">
    <source>
        <dbReference type="SAM" id="MobiDB-lite"/>
    </source>
</evidence>
<organism evidence="11 12">
    <name type="scientific">Micractinium conductrix</name>
    <dbReference type="NCBI Taxonomy" id="554055"/>
    <lineage>
        <taxon>Eukaryota</taxon>
        <taxon>Viridiplantae</taxon>
        <taxon>Chlorophyta</taxon>
        <taxon>core chlorophytes</taxon>
        <taxon>Trebouxiophyceae</taxon>
        <taxon>Chlorellales</taxon>
        <taxon>Chlorellaceae</taxon>
        <taxon>Chlorella clade</taxon>
        <taxon>Micractinium</taxon>
    </lineage>
</organism>
<dbReference type="EMBL" id="LHPF02000059">
    <property type="protein sequence ID" value="PSC67431.1"/>
    <property type="molecule type" value="Genomic_DNA"/>
</dbReference>
<dbReference type="GO" id="GO:0031080">
    <property type="term" value="C:nuclear pore outer ring"/>
    <property type="evidence" value="ECO:0007669"/>
    <property type="project" value="TreeGrafter"/>
</dbReference>
<keyword evidence="6 9" id="KW-0811">Translocation</keyword>
<keyword evidence="8 9" id="KW-0539">Nucleus</keyword>
<keyword evidence="9" id="KW-0472">Membrane</keyword>
<sequence length="877" mass="89653">MATRGRHARDDGPGKELVGRVRRWTQAWVASKEPKTKELKFRRWRQTDERPPELAGPRHAYIVPWKDPEAQPYPQLAPRPNAVTAGGPLPSAAAMGAGPMKRGKLQGSIAANGVAPAGAQQPGQQAAPASKFKLKFTLSQRLDAATGATEPAYAAPGAAAVGAAAAAAPGAAAAAPGAAAAPLGSAAPQSVVAPAPAMHQAAPYAASPAGQPQGAWAGQQQQQQPGPAPESTASVVQWGSLSAGARRIAYDSLAQFQALQSAQLEPLTPDAWVQAARYSKTISEVLSADGVRGAEASGEELATLQEKALWELLSLFFLEGPGGSSSGPGLVAQDLARWLKDNSVAVAGGVGEAPLPPALTAQLREAALPEVNERYWETAARLVALGWLEEALELLGLHSAWLRYDAGAPGGGEPAAAAAVAALEAATLLLRRFPLLTAPGAPPPPVGRAFSAASELQQYRRTWQAQAAAVAGDARLWGACEAGDAATAAGLRAVLAVLAGEEAALAGATTNWLELLVAHLLHAYPTARPQAELRQLLQRCFDAGGGAGGPEFLQVAAAALEAGCEADAQAAMRVCSAFCSDWFMAHAPPLLAAHPSGASVLARELPHLGGSQVEFYSLEYAAALMPHAPTWPLAAAYLAWCPAHGQAAMEALLRALPLEADAPWRARKAAELAAFHGLTRAEREVHRAQGVLCWQAGQVGAALSWLARCGDVARCNAVLAPLAAAVSAGGDAAAAQEVALAVLQPVLAGLPPGSANAALLDVHRLLRHGADGGDDAAAASGSGMHAAVAALSQLPERLRDSCLQLVCGALPALPPGALSEADVHYLLQWLLGAEARLPVGKGTSAASIQVARLALVRGLAASHMLATAPTAQQAGAA</sequence>
<evidence type="ECO:0000256" key="2">
    <source>
        <dbReference type="ARBA" id="ARBA00005573"/>
    </source>
</evidence>